<evidence type="ECO:0000313" key="6">
    <source>
        <dbReference type="EMBL" id="MBB4910783.1"/>
    </source>
</evidence>
<protein>
    <submittedName>
        <fullName evidence="6">AcrR family transcriptional regulator</fullName>
    </submittedName>
</protein>
<proteinExistence type="predicted"/>
<keyword evidence="2 4" id="KW-0238">DNA-binding</keyword>
<dbReference type="PROSITE" id="PS50977">
    <property type="entry name" value="HTH_TETR_2"/>
    <property type="match status" value="1"/>
</dbReference>
<evidence type="ECO:0000256" key="3">
    <source>
        <dbReference type="ARBA" id="ARBA00023163"/>
    </source>
</evidence>
<accession>A0A7W7VHU2</accession>
<dbReference type="InterPro" id="IPR036271">
    <property type="entry name" value="Tet_transcr_reg_TetR-rel_C_sf"/>
</dbReference>
<evidence type="ECO:0000256" key="1">
    <source>
        <dbReference type="ARBA" id="ARBA00023015"/>
    </source>
</evidence>
<dbReference type="GO" id="GO:0000976">
    <property type="term" value="F:transcription cis-regulatory region binding"/>
    <property type="evidence" value="ECO:0007669"/>
    <property type="project" value="TreeGrafter"/>
</dbReference>
<dbReference type="PANTHER" id="PTHR30055">
    <property type="entry name" value="HTH-TYPE TRANSCRIPTIONAL REGULATOR RUTR"/>
    <property type="match status" value="1"/>
</dbReference>
<dbReference type="SUPFAM" id="SSF48498">
    <property type="entry name" value="Tetracyclin repressor-like, C-terminal domain"/>
    <property type="match status" value="2"/>
</dbReference>
<keyword evidence="7" id="KW-1185">Reference proteome</keyword>
<dbReference type="Gene3D" id="1.10.357.10">
    <property type="entry name" value="Tetracycline Repressor, domain 2"/>
    <property type="match status" value="2"/>
</dbReference>
<evidence type="ECO:0000313" key="7">
    <source>
        <dbReference type="Proteomes" id="UP000520767"/>
    </source>
</evidence>
<feature type="DNA-binding region" description="H-T-H motif" evidence="4">
    <location>
        <begin position="35"/>
        <end position="54"/>
    </location>
</feature>
<comment type="caution">
    <text evidence="6">The sequence shown here is derived from an EMBL/GenBank/DDBJ whole genome shotgun (WGS) entry which is preliminary data.</text>
</comment>
<dbReference type="GO" id="GO:0003700">
    <property type="term" value="F:DNA-binding transcription factor activity"/>
    <property type="evidence" value="ECO:0007669"/>
    <property type="project" value="TreeGrafter"/>
</dbReference>
<feature type="domain" description="HTH tetR-type" evidence="5">
    <location>
        <begin position="12"/>
        <end position="72"/>
    </location>
</feature>
<dbReference type="SUPFAM" id="SSF46689">
    <property type="entry name" value="Homeodomain-like"/>
    <property type="match status" value="2"/>
</dbReference>
<gene>
    <name evidence="6" type="ORF">FHR82_007042</name>
</gene>
<evidence type="ECO:0000256" key="2">
    <source>
        <dbReference type="ARBA" id="ARBA00023125"/>
    </source>
</evidence>
<reference evidence="6 7" key="1">
    <citation type="submission" date="2020-08" db="EMBL/GenBank/DDBJ databases">
        <title>Genomic Encyclopedia of Type Strains, Phase III (KMG-III): the genomes of soil and plant-associated and newly described type strains.</title>
        <authorList>
            <person name="Whitman W."/>
        </authorList>
    </citation>
    <scope>NUCLEOTIDE SEQUENCE [LARGE SCALE GENOMIC DNA]</scope>
    <source>
        <strain evidence="6 7">CECT 8960</strain>
    </source>
</reference>
<dbReference type="CDD" id="cd00569">
    <property type="entry name" value="HTH_Hin_like"/>
    <property type="match status" value="1"/>
</dbReference>
<keyword evidence="1" id="KW-0805">Transcription regulation</keyword>
<dbReference type="InterPro" id="IPR050109">
    <property type="entry name" value="HTH-type_TetR-like_transc_reg"/>
</dbReference>
<dbReference type="InterPro" id="IPR001647">
    <property type="entry name" value="HTH_TetR"/>
</dbReference>
<evidence type="ECO:0000256" key="4">
    <source>
        <dbReference type="PROSITE-ProRule" id="PRU00335"/>
    </source>
</evidence>
<dbReference type="EMBL" id="JACHJQ010000008">
    <property type="protein sequence ID" value="MBB4910783.1"/>
    <property type="molecule type" value="Genomic_DNA"/>
</dbReference>
<organism evidence="6 7">
    <name type="scientific">Actinophytocola algeriensis</name>
    <dbReference type="NCBI Taxonomy" id="1768010"/>
    <lineage>
        <taxon>Bacteria</taxon>
        <taxon>Bacillati</taxon>
        <taxon>Actinomycetota</taxon>
        <taxon>Actinomycetes</taxon>
        <taxon>Pseudonocardiales</taxon>
        <taxon>Pseudonocardiaceae</taxon>
    </lineage>
</organism>
<dbReference type="Proteomes" id="UP000520767">
    <property type="component" value="Unassembled WGS sequence"/>
</dbReference>
<evidence type="ECO:0000259" key="5">
    <source>
        <dbReference type="PROSITE" id="PS50977"/>
    </source>
</evidence>
<dbReference type="PANTHER" id="PTHR30055:SF151">
    <property type="entry name" value="TRANSCRIPTIONAL REGULATORY PROTEIN"/>
    <property type="match status" value="1"/>
</dbReference>
<dbReference type="RefSeq" id="WP_221464659.1">
    <property type="nucleotide sequence ID" value="NZ_JACHJQ010000008.1"/>
</dbReference>
<keyword evidence="3" id="KW-0804">Transcription</keyword>
<sequence>MNTESRAVRRPGRPPSLTRDDVARAALAEGLPHLSMPVVARRLGVSHSTLYRYVHDRDDLLLAAFDLALREFDWPDSSDMGWRELVTSFVDAVWRFLERHPGMAETVLQVPCMPGKALGIADQCVVGLVEAGLSARDAVIAVDFAADVTIAAEIGVRRMGRVFDTPRGRRSLRELYEGPDASRFERRGWLDDKVAIMLDGFAARMGQPVPTVSYGRPVTVRPAAATAPNRDAIAAAGRTVARRAGLHAVSVGSVAEELGTSMTAVRQVAGDRDGVVVAMLDAVAADMVVPDKVDDPRAEILGLVSAAYEVLAADPWSVLAITLDGLAGPRVMPVVRRLLDAFHAAGVPEADVPDVSRIVWEHLYGAVLGRFEKFDGETFANRTAAAADLPIPPARPGLAVLGLEIVVDGLLARFG</sequence>
<dbReference type="InterPro" id="IPR009057">
    <property type="entry name" value="Homeodomain-like_sf"/>
</dbReference>
<name>A0A7W7VHU2_9PSEU</name>
<dbReference type="AlphaFoldDB" id="A0A7W7VHU2"/>